<feature type="region of interest" description="Disordered" evidence="1">
    <location>
        <begin position="110"/>
        <end position="140"/>
    </location>
</feature>
<dbReference type="EMBL" id="JBIGIB010000001">
    <property type="protein sequence ID" value="MFG6465973.1"/>
    <property type="molecule type" value="Genomic_DNA"/>
</dbReference>
<evidence type="ECO:0008006" key="5">
    <source>
        <dbReference type="Google" id="ProtNLM"/>
    </source>
</evidence>
<dbReference type="Proteomes" id="UP001606303">
    <property type="component" value="Unassembled WGS sequence"/>
</dbReference>
<reference evidence="3 4" key="1">
    <citation type="submission" date="2024-08" db="EMBL/GenBank/DDBJ databases">
        <authorList>
            <person name="Lu H."/>
        </authorList>
    </citation>
    <scope>NUCLEOTIDE SEQUENCE [LARGE SCALE GENOMIC DNA]</scope>
    <source>
        <strain evidence="3 4">BYS87W</strain>
    </source>
</reference>
<proteinExistence type="predicted"/>
<evidence type="ECO:0000256" key="1">
    <source>
        <dbReference type="SAM" id="MobiDB-lite"/>
    </source>
</evidence>
<comment type="caution">
    <text evidence="3">The sequence shown here is derived from an EMBL/GenBank/DDBJ whole genome shotgun (WGS) entry which is preliminary data.</text>
</comment>
<evidence type="ECO:0000256" key="2">
    <source>
        <dbReference type="SAM" id="SignalP"/>
    </source>
</evidence>
<dbReference type="RefSeq" id="WP_394381965.1">
    <property type="nucleotide sequence ID" value="NZ_JBIGIB010000001.1"/>
</dbReference>
<keyword evidence="4" id="KW-1185">Reference proteome</keyword>
<accession>A0ABW7GVG5</accession>
<feature type="chain" id="PRO_5045970098" description="Secreted protein" evidence="2">
    <location>
        <begin position="30"/>
        <end position="140"/>
    </location>
</feature>
<protein>
    <recommendedName>
        <fullName evidence="5">Secreted protein</fullName>
    </recommendedName>
</protein>
<name>A0ABW7GVG5_9BURK</name>
<feature type="compositionally biased region" description="Polar residues" evidence="1">
    <location>
        <begin position="121"/>
        <end position="133"/>
    </location>
</feature>
<evidence type="ECO:0000313" key="3">
    <source>
        <dbReference type="EMBL" id="MFG6465973.1"/>
    </source>
</evidence>
<feature type="signal peptide" evidence="2">
    <location>
        <begin position="1"/>
        <end position="29"/>
    </location>
</feature>
<keyword evidence="2" id="KW-0732">Signal</keyword>
<organism evidence="3 4">
    <name type="scientific">Pelomonas baiyunensis</name>
    <dbReference type="NCBI Taxonomy" id="3299026"/>
    <lineage>
        <taxon>Bacteria</taxon>
        <taxon>Pseudomonadati</taxon>
        <taxon>Pseudomonadota</taxon>
        <taxon>Betaproteobacteria</taxon>
        <taxon>Burkholderiales</taxon>
        <taxon>Sphaerotilaceae</taxon>
        <taxon>Roseateles</taxon>
    </lineage>
</organism>
<gene>
    <name evidence="3" type="ORF">ACG01O_05075</name>
</gene>
<evidence type="ECO:0000313" key="4">
    <source>
        <dbReference type="Proteomes" id="UP001606303"/>
    </source>
</evidence>
<sequence>MHSIRHLILASLGCAATVAGLGLARPAHAASADPLRLQFERERAACITGQTRQPRDVCLKEASAAYAQLRRGQLAAQGHGPAQWARNALLRCQAQPAEDRDLCERRVREGEVTGSVEAGGQLQSLTVRSTAATSDRPAGS</sequence>